<dbReference type="Proteomes" id="UP000823914">
    <property type="component" value="Unassembled WGS sequence"/>
</dbReference>
<evidence type="ECO:0000313" key="3">
    <source>
        <dbReference type="Proteomes" id="UP000823914"/>
    </source>
</evidence>
<dbReference type="GO" id="GO:0016787">
    <property type="term" value="F:hydrolase activity"/>
    <property type="evidence" value="ECO:0007669"/>
    <property type="project" value="UniProtKB-KW"/>
</dbReference>
<feature type="domain" description="HD" evidence="1">
    <location>
        <begin position="23"/>
        <end position="93"/>
    </location>
</feature>
<reference evidence="2" key="2">
    <citation type="submission" date="2021-04" db="EMBL/GenBank/DDBJ databases">
        <authorList>
            <person name="Gilroy R."/>
        </authorList>
    </citation>
    <scope>NUCLEOTIDE SEQUENCE</scope>
    <source>
        <strain evidence="2">Gambia15-2214</strain>
    </source>
</reference>
<gene>
    <name evidence="2" type="ORF">IAA16_04255</name>
</gene>
<dbReference type="InterPro" id="IPR006674">
    <property type="entry name" value="HD_domain"/>
</dbReference>
<comment type="caution">
    <text evidence="2">The sequence shown here is derived from an EMBL/GenBank/DDBJ whole genome shotgun (WGS) entry which is preliminary data.</text>
</comment>
<evidence type="ECO:0000259" key="1">
    <source>
        <dbReference type="Pfam" id="PF01966"/>
    </source>
</evidence>
<dbReference type="EMBL" id="JAHLFV010000098">
    <property type="protein sequence ID" value="MBU3849758.1"/>
    <property type="molecule type" value="Genomic_DNA"/>
</dbReference>
<accession>A0A9E2L185</accession>
<dbReference type="PANTHER" id="PTHR38659:SF2">
    <property type="entry name" value="HDIG DOMAIN PROTEIN"/>
    <property type="match status" value="1"/>
</dbReference>
<dbReference type="AlphaFoldDB" id="A0A9E2L185"/>
<dbReference type="Gene3D" id="1.10.3210.10">
    <property type="entry name" value="Hypothetical protein af1432"/>
    <property type="match status" value="1"/>
</dbReference>
<evidence type="ECO:0000313" key="2">
    <source>
        <dbReference type="EMBL" id="MBU3849758.1"/>
    </source>
</evidence>
<sequence length="190" mass="21542">MSMTITDAQKLLDKYVTGSTLRRHCLTVSAVMGYWAEQEGEDSEFWQVTGLLHDLDFEKYPEQHCVKVKEILESERDSFPAISDDLIHAIQSHGWKLCCDVEPVTRMEKVLYTIDESTGLIFACAMARPSKSVMDMELKSVTKKFKTPAFAASCNRDVIKEGSQMLGMELNDVILRCLEGMRARHEELGV</sequence>
<reference evidence="2" key="1">
    <citation type="journal article" date="2021" name="PeerJ">
        <title>Extensive microbial diversity within the chicken gut microbiome revealed by metagenomics and culture.</title>
        <authorList>
            <person name="Gilroy R."/>
            <person name="Ravi A."/>
            <person name="Getino M."/>
            <person name="Pursley I."/>
            <person name="Horton D.L."/>
            <person name="Alikhan N.F."/>
            <person name="Baker D."/>
            <person name="Gharbi K."/>
            <person name="Hall N."/>
            <person name="Watson M."/>
            <person name="Adriaenssens E.M."/>
            <person name="Foster-Nyarko E."/>
            <person name="Jarju S."/>
            <person name="Secka A."/>
            <person name="Antonio M."/>
            <person name="Oren A."/>
            <person name="Chaudhuri R.R."/>
            <person name="La Ragione R."/>
            <person name="Hildebrand F."/>
            <person name="Pallen M.J."/>
        </authorList>
    </citation>
    <scope>NUCLEOTIDE SEQUENCE</scope>
    <source>
        <strain evidence="2">Gambia15-2214</strain>
    </source>
</reference>
<organism evidence="2 3">
    <name type="scientific">Candidatus Treponema excrementipullorum</name>
    <dbReference type="NCBI Taxonomy" id="2838768"/>
    <lineage>
        <taxon>Bacteria</taxon>
        <taxon>Pseudomonadati</taxon>
        <taxon>Spirochaetota</taxon>
        <taxon>Spirochaetia</taxon>
        <taxon>Spirochaetales</taxon>
        <taxon>Treponemataceae</taxon>
        <taxon>Treponema</taxon>
    </lineage>
</organism>
<feature type="non-terminal residue" evidence="2">
    <location>
        <position position="190"/>
    </location>
</feature>
<dbReference type="Pfam" id="PF01966">
    <property type="entry name" value="HD"/>
    <property type="match status" value="1"/>
</dbReference>
<dbReference type="PANTHER" id="PTHR38659">
    <property type="entry name" value="METAL-DEPENDENT PHOSPHOHYDROLASE"/>
    <property type="match status" value="1"/>
</dbReference>
<protein>
    <submittedName>
        <fullName evidence="2">Hydrolase</fullName>
    </submittedName>
</protein>
<name>A0A9E2L185_9SPIR</name>
<proteinExistence type="predicted"/>
<keyword evidence="2" id="KW-0378">Hydrolase</keyword>
<dbReference type="SUPFAM" id="SSF109604">
    <property type="entry name" value="HD-domain/PDEase-like"/>
    <property type="match status" value="1"/>
</dbReference>